<gene>
    <name evidence="2" type="ORF">POREN0001_1465</name>
</gene>
<dbReference type="STRING" id="553175.POREN0001_1465"/>
<evidence type="ECO:0000313" key="3">
    <source>
        <dbReference type="Proteomes" id="UP000004295"/>
    </source>
</evidence>
<evidence type="ECO:0000313" key="2">
    <source>
        <dbReference type="EMBL" id="EEN83344.1"/>
    </source>
</evidence>
<keyword evidence="3" id="KW-1185">Reference proteome</keyword>
<dbReference type="EMBL" id="ACNN01000011">
    <property type="protein sequence ID" value="EEN83344.1"/>
    <property type="molecule type" value="Genomic_DNA"/>
</dbReference>
<dbReference type="Proteomes" id="UP000004295">
    <property type="component" value="Unassembled WGS sequence"/>
</dbReference>
<protein>
    <submittedName>
        <fullName evidence="2">Uncharacterized protein</fullName>
    </submittedName>
</protein>
<comment type="caution">
    <text evidence="2">The sequence shown here is derived from an EMBL/GenBank/DDBJ whole genome shotgun (WGS) entry which is preliminary data.</text>
</comment>
<reference evidence="2 3" key="1">
    <citation type="submission" date="2009-04" db="EMBL/GenBank/DDBJ databases">
        <authorList>
            <person name="Sebastian Y."/>
            <person name="Madupu R."/>
            <person name="Durkin A.S."/>
            <person name="Torralba M."/>
            <person name="Methe B."/>
            <person name="Sutton G.G."/>
            <person name="Strausberg R.L."/>
            <person name="Nelson K.E."/>
        </authorList>
    </citation>
    <scope>NUCLEOTIDE SEQUENCE [LARGE SCALE GENOMIC DNA]</scope>
    <source>
        <strain evidence="3">ATCC 35406 / DSM 24491 / JCM 8526 / CCUG 16442 / BCRC 14492 / NCTC 13058 / HG 370</strain>
    </source>
</reference>
<dbReference type="AlphaFoldDB" id="C3J927"/>
<proteinExistence type="predicted"/>
<accession>C3J927</accession>
<sequence>MVTRQILALKLRIRILPGQLGLIAKEGGGVGTLLCGAALLPIIMSHLSFRGLDAFFIFLR</sequence>
<keyword evidence="1" id="KW-0812">Transmembrane</keyword>
<feature type="transmembrane region" description="Helical" evidence="1">
    <location>
        <begin position="20"/>
        <end position="43"/>
    </location>
</feature>
<organism evidence="2 3">
    <name type="scientific">Porphyromonas endodontalis (strain ATCC 35406 / DSM 24491 / JCM 8526 / CCUG 16442 / BCRC 14492 / NCTC 13058 / HG 370)</name>
    <name type="common">Bacteroides endodontalis</name>
    <dbReference type="NCBI Taxonomy" id="553175"/>
    <lineage>
        <taxon>Bacteria</taxon>
        <taxon>Pseudomonadati</taxon>
        <taxon>Bacteroidota</taxon>
        <taxon>Bacteroidia</taxon>
        <taxon>Bacteroidales</taxon>
        <taxon>Porphyromonadaceae</taxon>
        <taxon>Porphyromonas</taxon>
    </lineage>
</organism>
<keyword evidence="1" id="KW-0472">Membrane</keyword>
<keyword evidence="1" id="KW-1133">Transmembrane helix</keyword>
<name>C3J927_POREA</name>
<evidence type="ECO:0000256" key="1">
    <source>
        <dbReference type="SAM" id="Phobius"/>
    </source>
</evidence>